<gene>
    <name evidence="1" type="ORF">T10_5628</name>
</gene>
<evidence type="ECO:0000313" key="2">
    <source>
        <dbReference type="Proteomes" id="UP000054843"/>
    </source>
</evidence>
<keyword evidence="2" id="KW-1185">Reference proteome</keyword>
<reference evidence="1 2" key="1">
    <citation type="submission" date="2015-01" db="EMBL/GenBank/DDBJ databases">
        <title>Evolution of Trichinella species and genotypes.</title>
        <authorList>
            <person name="Korhonen P.K."/>
            <person name="Edoardo P."/>
            <person name="Giuseppe L.R."/>
            <person name="Gasser R.B."/>
        </authorList>
    </citation>
    <scope>NUCLEOTIDE SEQUENCE [LARGE SCALE GENOMIC DNA]</scope>
    <source>
        <strain evidence="1">ISS1980</strain>
    </source>
</reference>
<dbReference type="AlphaFoldDB" id="A0A0V1M4Q6"/>
<accession>A0A0V1M4Q6</accession>
<protein>
    <submittedName>
        <fullName evidence="1">Uncharacterized protein</fullName>
    </submittedName>
</protein>
<proteinExistence type="predicted"/>
<sequence length="296" mass="34105">MASDKMKADLLLRKWHRRTFKDISLDPGRGGHPNLWRENSTWWHIKIAEMLETACDLLTFYPSDIDQSKGKFEEAGHMQGAPELALGKAGLGGIGIWPGRGRTKERRQERSKYRKGFRDCSEMNQNSGREIKIEFGSGNPYIKPALLYSIVPVFVTVLKLIYLQDCLNRLHEEFNLLAKVIWRQIKFMHAPPKDLSLHAQYDYLRRTVDALAVLGKDRRRVALRERELSSTEITFAISRDHLLLPVTIKWDEKTNSDQTMAAHLSQYLQFMVEQAHLLECPGQIAQEPPGPLRLML</sequence>
<comment type="caution">
    <text evidence="1">The sequence shown here is derived from an EMBL/GenBank/DDBJ whole genome shotgun (WGS) entry which is preliminary data.</text>
</comment>
<name>A0A0V1M4Q6_9BILA</name>
<dbReference type="EMBL" id="JYDO01000229">
    <property type="protein sequence ID" value="KRZ66696.1"/>
    <property type="molecule type" value="Genomic_DNA"/>
</dbReference>
<dbReference type="Proteomes" id="UP000054843">
    <property type="component" value="Unassembled WGS sequence"/>
</dbReference>
<evidence type="ECO:0000313" key="1">
    <source>
        <dbReference type="EMBL" id="KRZ66696.1"/>
    </source>
</evidence>
<organism evidence="1 2">
    <name type="scientific">Trichinella papuae</name>
    <dbReference type="NCBI Taxonomy" id="268474"/>
    <lineage>
        <taxon>Eukaryota</taxon>
        <taxon>Metazoa</taxon>
        <taxon>Ecdysozoa</taxon>
        <taxon>Nematoda</taxon>
        <taxon>Enoplea</taxon>
        <taxon>Dorylaimia</taxon>
        <taxon>Trichinellida</taxon>
        <taxon>Trichinellidae</taxon>
        <taxon>Trichinella</taxon>
    </lineage>
</organism>